<evidence type="ECO:0000313" key="3">
    <source>
        <dbReference type="Proteomes" id="UP000054565"/>
    </source>
</evidence>
<evidence type="ECO:0000313" key="2">
    <source>
        <dbReference type="EMBL" id="KMP08245.1"/>
    </source>
</evidence>
<sequence length="147" mass="16075">MPIVAPLIGGIFTLVGLGGEVLDTGAAWPPPRHIPRYVNPRATFDTENIPRVKIRRPEVGPCNVPKYNFEICRDQINKQPEKIVSSNPSEGVVRFEKVPPGCMNLATVLTSSCGDAVYPFPCGSDCLQYTGLTDNQMQQIFEALSKA</sequence>
<protein>
    <submittedName>
        <fullName evidence="2">Uncharacterized protein</fullName>
    </submittedName>
</protein>
<feature type="chain" id="PRO_5005285035" evidence="1">
    <location>
        <begin position="19"/>
        <end position="147"/>
    </location>
</feature>
<dbReference type="EMBL" id="DS028097">
    <property type="protein sequence ID" value="KMP08245.1"/>
    <property type="molecule type" value="Genomic_DNA"/>
</dbReference>
<proteinExistence type="predicted"/>
<dbReference type="AlphaFoldDB" id="A0A0J6YKN6"/>
<dbReference type="STRING" id="404692.A0A0J6YKN6"/>
<gene>
    <name evidence="2" type="ORF">CIRG_07926</name>
</gene>
<keyword evidence="1" id="KW-0732">Signal</keyword>
<evidence type="ECO:0000256" key="1">
    <source>
        <dbReference type="SAM" id="SignalP"/>
    </source>
</evidence>
<accession>A0A0J6YKN6</accession>
<reference evidence="3" key="1">
    <citation type="journal article" date="2010" name="Genome Res.">
        <title>Population genomic sequencing of Coccidioides fungi reveals recent hybridization and transposon control.</title>
        <authorList>
            <person name="Neafsey D.E."/>
            <person name="Barker B.M."/>
            <person name="Sharpton T.J."/>
            <person name="Stajich J.E."/>
            <person name="Park D.J."/>
            <person name="Whiston E."/>
            <person name="Hung C.-Y."/>
            <person name="McMahan C."/>
            <person name="White J."/>
            <person name="Sykes S."/>
            <person name="Heiman D."/>
            <person name="Young S."/>
            <person name="Zeng Q."/>
            <person name="Abouelleil A."/>
            <person name="Aftuck L."/>
            <person name="Bessette D."/>
            <person name="Brown A."/>
            <person name="FitzGerald M."/>
            <person name="Lui A."/>
            <person name="Macdonald J.P."/>
            <person name="Priest M."/>
            <person name="Orbach M.J."/>
            <person name="Galgiani J.N."/>
            <person name="Kirkland T.N."/>
            <person name="Cole G.T."/>
            <person name="Birren B.W."/>
            <person name="Henn M.R."/>
            <person name="Taylor J.W."/>
            <person name="Rounsley S.D."/>
        </authorList>
    </citation>
    <scope>NUCLEOTIDE SEQUENCE [LARGE SCALE GENOMIC DNA]</scope>
    <source>
        <strain evidence="3">RMSCC 2394</strain>
    </source>
</reference>
<organism evidence="2 3">
    <name type="scientific">Coccidioides immitis RMSCC 2394</name>
    <dbReference type="NCBI Taxonomy" id="404692"/>
    <lineage>
        <taxon>Eukaryota</taxon>
        <taxon>Fungi</taxon>
        <taxon>Dikarya</taxon>
        <taxon>Ascomycota</taxon>
        <taxon>Pezizomycotina</taxon>
        <taxon>Eurotiomycetes</taxon>
        <taxon>Eurotiomycetidae</taxon>
        <taxon>Onygenales</taxon>
        <taxon>Onygenaceae</taxon>
        <taxon>Coccidioides</taxon>
    </lineage>
</organism>
<feature type="signal peptide" evidence="1">
    <location>
        <begin position="1"/>
        <end position="18"/>
    </location>
</feature>
<name>A0A0J6YKN6_COCIT</name>
<dbReference type="OrthoDB" id="4161406at2759"/>
<dbReference type="Proteomes" id="UP000054565">
    <property type="component" value="Unassembled WGS sequence"/>
</dbReference>